<feature type="signal peptide" evidence="1">
    <location>
        <begin position="1"/>
        <end position="27"/>
    </location>
</feature>
<dbReference type="InterPro" id="IPR050266">
    <property type="entry name" value="AB_hydrolase_sf"/>
</dbReference>
<dbReference type="PANTHER" id="PTHR43798:SF33">
    <property type="entry name" value="HYDROLASE, PUTATIVE (AFU_ORTHOLOGUE AFUA_2G14860)-RELATED"/>
    <property type="match status" value="1"/>
</dbReference>
<protein>
    <submittedName>
        <fullName evidence="3">Alpha/beta hydrolase</fullName>
    </submittedName>
</protein>
<dbReference type="EMBL" id="CP038634">
    <property type="protein sequence ID" value="QBY51293.1"/>
    <property type="molecule type" value="Genomic_DNA"/>
</dbReference>
<sequence>MPRPLLQRLLAFVFILGAAMASAIAHAAPGARMPAPQPEIGWIEIDADISLRRMVVHQPGAKGTVLFLHGFPETLYAWKDIAQPLGDEFEVHAIDWPGYGLSSRPTADRFSYAPRDYARVLQAYIRKAGIDTSQLVIYATDIGALPALLLALEAPDIARAIIVGDFAPFDRPQYMYESLQSLKSQPSAELARVQLNKNRDDVLRNAYRRGLPAHEQFDIPPELQDDMARGWSHGAMTSADAFYYYYSHFTRDQAYLEANLHRLKTPVKVVWGEKDLYIRKEMGIEFAQKAHAEFTVLPGIGHYPHLQDPRRTEADVRAAFR</sequence>
<dbReference type="PANTHER" id="PTHR43798">
    <property type="entry name" value="MONOACYLGLYCEROL LIPASE"/>
    <property type="match status" value="1"/>
</dbReference>
<name>A0A4P7LDX7_9BURK</name>
<dbReference type="SUPFAM" id="SSF53474">
    <property type="entry name" value="alpha/beta-Hydrolases"/>
    <property type="match status" value="1"/>
</dbReference>
<dbReference type="Gene3D" id="3.40.50.1820">
    <property type="entry name" value="alpha/beta hydrolase"/>
    <property type="match status" value="1"/>
</dbReference>
<evidence type="ECO:0000313" key="3">
    <source>
        <dbReference type="EMBL" id="QBY51293.1"/>
    </source>
</evidence>
<evidence type="ECO:0000256" key="1">
    <source>
        <dbReference type="SAM" id="SignalP"/>
    </source>
</evidence>
<dbReference type="InterPro" id="IPR000073">
    <property type="entry name" value="AB_hydrolase_1"/>
</dbReference>
<dbReference type="Proteomes" id="UP000295294">
    <property type="component" value="Chromosome 1"/>
</dbReference>
<keyword evidence="3" id="KW-0378">Hydrolase</keyword>
<dbReference type="RefSeq" id="WP_135703728.1">
    <property type="nucleotide sequence ID" value="NZ_CP038634.1"/>
</dbReference>
<keyword evidence="1" id="KW-0732">Signal</keyword>
<dbReference type="GO" id="GO:0016020">
    <property type="term" value="C:membrane"/>
    <property type="evidence" value="ECO:0007669"/>
    <property type="project" value="TreeGrafter"/>
</dbReference>
<gene>
    <name evidence="3" type="ORF">E0W60_09230</name>
</gene>
<reference evidence="3 4" key="1">
    <citation type="submission" date="2019-03" db="EMBL/GenBank/DDBJ databases">
        <title>Efficiently degradation of phenoxyalkanoic acid herbicides by Cupriavidus oxalaticus strain X32.</title>
        <authorList>
            <person name="Sheng X."/>
        </authorList>
    </citation>
    <scope>NUCLEOTIDE SEQUENCE [LARGE SCALE GENOMIC DNA]</scope>
    <source>
        <strain evidence="3 4">X32</strain>
    </source>
</reference>
<feature type="domain" description="AB hydrolase-1" evidence="2">
    <location>
        <begin position="64"/>
        <end position="309"/>
    </location>
</feature>
<evidence type="ECO:0000313" key="4">
    <source>
        <dbReference type="Proteomes" id="UP000295294"/>
    </source>
</evidence>
<dbReference type="InterPro" id="IPR029058">
    <property type="entry name" value="AB_hydrolase_fold"/>
</dbReference>
<proteinExistence type="predicted"/>
<dbReference type="AlphaFoldDB" id="A0A4P7LDX7"/>
<dbReference type="GO" id="GO:0016787">
    <property type="term" value="F:hydrolase activity"/>
    <property type="evidence" value="ECO:0007669"/>
    <property type="project" value="UniProtKB-KW"/>
</dbReference>
<dbReference type="OrthoDB" id="9799989at2"/>
<feature type="chain" id="PRO_5020794387" evidence="1">
    <location>
        <begin position="28"/>
        <end position="321"/>
    </location>
</feature>
<dbReference type="Pfam" id="PF00561">
    <property type="entry name" value="Abhydrolase_1"/>
    <property type="match status" value="1"/>
</dbReference>
<organism evidence="3 4">
    <name type="scientific">Cupriavidus oxalaticus</name>
    <dbReference type="NCBI Taxonomy" id="96344"/>
    <lineage>
        <taxon>Bacteria</taxon>
        <taxon>Pseudomonadati</taxon>
        <taxon>Pseudomonadota</taxon>
        <taxon>Betaproteobacteria</taxon>
        <taxon>Burkholderiales</taxon>
        <taxon>Burkholderiaceae</taxon>
        <taxon>Cupriavidus</taxon>
    </lineage>
</organism>
<dbReference type="KEGG" id="cox:E0W60_09230"/>
<accession>A0A4P7LDX7</accession>
<evidence type="ECO:0000259" key="2">
    <source>
        <dbReference type="Pfam" id="PF00561"/>
    </source>
</evidence>